<feature type="modified residue" description="N6-(pyridoxal phosphate)lysine" evidence="3">
    <location>
        <position position="207"/>
    </location>
</feature>
<protein>
    <recommendedName>
        <fullName evidence="3">Probable hercynylcysteine sulfoxide lyase</fullName>
        <ecNumber evidence="3">4.4.-.-</ecNumber>
    </recommendedName>
</protein>
<comment type="caution">
    <text evidence="5">The sequence shown here is derived from an EMBL/GenBank/DDBJ whole genome shotgun (WGS) entry which is preliminary data.</text>
</comment>
<comment type="function">
    <text evidence="3">Probably catalyzes the conversion of hercynylcysteine sulfoxide to ergothioneine.</text>
</comment>
<evidence type="ECO:0000259" key="4">
    <source>
        <dbReference type="Pfam" id="PF00266"/>
    </source>
</evidence>
<dbReference type="eggNOG" id="COG0520">
    <property type="taxonomic scope" value="Bacteria"/>
</dbReference>
<dbReference type="EMBL" id="JALN02000001">
    <property type="protein sequence ID" value="KDE99520.1"/>
    <property type="molecule type" value="Genomic_DNA"/>
</dbReference>
<comment type="pathway">
    <text evidence="3">Amino-acid biosynthesis; ergothioneine biosynthesis.</text>
</comment>
<gene>
    <name evidence="3" type="primary">egtE</name>
    <name evidence="5" type="ORF">Y900_011360</name>
</gene>
<dbReference type="SUPFAM" id="SSF53383">
    <property type="entry name" value="PLP-dependent transferases"/>
    <property type="match status" value="1"/>
</dbReference>
<reference evidence="5" key="1">
    <citation type="submission" date="2014-05" db="EMBL/GenBank/DDBJ databases">
        <title>Genome sequence of Mycobacterium aromaticivorans strain JS19b1T (= DSM 45407T).</title>
        <authorList>
            <person name="Kwak Y."/>
            <person name="Park G.-S."/>
            <person name="Li Q.X."/>
            <person name="Lee S.-E."/>
            <person name="Shin J.-H."/>
        </authorList>
    </citation>
    <scope>NUCLEOTIDE SEQUENCE [LARGE SCALE GENOMIC DNA]</scope>
    <source>
        <strain evidence="5">JS19b1</strain>
    </source>
</reference>
<dbReference type="InterPro" id="IPR000192">
    <property type="entry name" value="Aminotrans_V_dom"/>
</dbReference>
<dbReference type="Gene3D" id="3.40.640.10">
    <property type="entry name" value="Type I PLP-dependent aspartate aminotransferase-like (Major domain)"/>
    <property type="match status" value="1"/>
</dbReference>
<evidence type="ECO:0000256" key="3">
    <source>
        <dbReference type="HAMAP-Rule" id="MF_02038"/>
    </source>
</evidence>
<evidence type="ECO:0000256" key="2">
    <source>
        <dbReference type="ARBA" id="ARBA00022898"/>
    </source>
</evidence>
<dbReference type="Pfam" id="PF00266">
    <property type="entry name" value="Aminotran_5"/>
    <property type="match status" value="1"/>
</dbReference>
<sequence length="371" mass="38208">MSAPDALADSWRQARLPAAGVHLDSAACSRQSLAAIDAAAAHARHESEVGGYVAAQAAAPVLDAGRAGVAVLTGMSADDVIFTTGSGNALQLLLGVWPMERTVACLPGEYGPNLVEFTARGFTRRELPVDSLGRVDPDAARSTLADTPPAMVHLTAVGSHRGVVQPVAAVAEVCREIGVPLIVDAAQALGHVDCLADADAVYSSSRKWLAGPRGVGVLAVRPALADLLQSPPWAGAVSALRCLELGEANIAARVGFSVAVGQHLAAGPETVRHRLAALGRQTRAMLAEAQGWRVVEPDDAPTAITTLEPTAGADPVQVRARLIDEHGIVTTAAGVERAPLELTTPVLRVSPHVDAGPEDLEALVAALRAIT</sequence>
<dbReference type="InterPro" id="IPR027563">
    <property type="entry name" value="EgtE"/>
</dbReference>
<comment type="catalytic activity">
    <reaction evidence="3">
        <text>S-(hercyn-2-yl)-L-cysteine S-oxide + AH2 + H(+) = ergothioneine + pyruvate + A + NH4(+)</text>
        <dbReference type="Rhea" id="RHEA:42688"/>
        <dbReference type="ChEBI" id="CHEBI:13193"/>
        <dbReference type="ChEBI" id="CHEBI:15361"/>
        <dbReference type="ChEBI" id="CHEBI:15378"/>
        <dbReference type="ChEBI" id="CHEBI:17499"/>
        <dbReference type="ChEBI" id="CHEBI:28938"/>
        <dbReference type="ChEBI" id="CHEBI:82706"/>
        <dbReference type="ChEBI" id="CHEBI:134344"/>
    </reaction>
</comment>
<dbReference type="InterPro" id="IPR015422">
    <property type="entry name" value="PyrdxlP-dep_Trfase_small"/>
</dbReference>
<dbReference type="OrthoDB" id="9808002at2"/>
<comment type="similarity">
    <text evidence="3">Belongs to the class-V pyridoxal-phosphate-dependent aminotransferase family. EgtE subfamily.</text>
</comment>
<dbReference type="HAMAP" id="MF_02038">
    <property type="entry name" value="EgtE"/>
    <property type="match status" value="1"/>
</dbReference>
<feature type="domain" description="Aminotransferase class V" evidence="4">
    <location>
        <begin position="21"/>
        <end position="363"/>
    </location>
</feature>
<dbReference type="Proteomes" id="UP000022835">
    <property type="component" value="Unassembled WGS sequence"/>
</dbReference>
<dbReference type="NCBIfam" id="TIGR04343">
    <property type="entry name" value="egtE_PLP_lyase"/>
    <property type="match status" value="1"/>
</dbReference>
<comment type="cofactor">
    <cofactor evidence="1 3">
        <name>pyridoxal 5'-phosphate</name>
        <dbReference type="ChEBI" id="CHEBI:597326"/>
    </cofactor>
</comment>
<name>A0A064CGP5_9MYCO</name>
<keyword evidence="6" id="KW-1185">Reference proteome</keyword>
<evidence type="ECO:0000313" key="5">
    <source>
        <dbReference type="EMBL" id="KDE99520.1"/>
    </source>
</evidence>
<dbReference type="EC" id="4.4.-.-" evidence="3"/>
<dbReference type="RefSeq" id="WP_036341877.1">
    <property type="nucleotide sequence ID" value="NZ_JALN02000001.1"/>
</dbReference>
<evidence type="ECO:0000313" key="6">
    <source>
        <dbReference type="Proteomes" id="UP000022835"/>
    </source>
</evidence>
<dbReference type="PANTHER" id="PTHR43586">
    <property type="entry name" value="CYSTEINE DESULFURASE"/>
    <property type="match status" value="1"/>
</dbReference>
<dbReference type="UniPathway" id="UPA01014"/>
<dbReference type="GO" id="GO:1990411">
    <property type="term" value="F:hercynylcysteine sulfoxide lyase activity (ergothioneine-forming)"/>
    <property type="evidence" value="ECO:0007669"/>
    <property type="project" value="RHEA"/>
</dbReference>
<dbReference type="PANTHER" id="PTHR43586:SF8">
    <property type="entry name" value="CYSTEINE DESULFURASE 1, CHLOROPLASTIC"/>
    <property type="match status" value="1"/>
</dbReference>
<dbReference type="InterPro" id="IPR015424">
    <property type="entry name" value="PyrdxlP-dep_Trfase"/>
</dbReference>
<dbReference type="AlphaFoldDB" id="A0A064CGP5"/>
<accession>A0A064CGP5</accession>
<proteinExistence type="inferred from homology"/>
<organism evidence="5 6">
    <name type="scientific">Mycolicibacterium aromaticivorans JS19b1 = JCM 16368</name>
    <dbReference type="NCBI Taxonomy" id="1440774"/>
    <lineage>
        <taxon>Bacteria</taxon>
        <taxon>Bacillati</taxon>
        <taxon>Actinomycetota</taxon>
        <taxon>Actinomycetes</taxon>
        <taxon>Mycobacteriales</taxon>
        <taxon>Mycobacteriaceae</taxon>
        <taxon>Mycolicibacterium</taxon>
    </lineage>
</organism>
<dbReference type="STRING" id="1440774.Y900_011360"/>
<dbReference type="Gene3D" id="3.90.1150.10">
    <property type="entry name" value="Aspartate Aminotransferase, domain 1"/>
    <property type="match status" value="1"/>
</dbReference>
<evidence type="ECO:0000256" key="1">
    <source>
        <dbReference type="ARBA" id="ARBA00001933"/>
    </source>
</evidence>
<keyword evidence="3" id="KW-0456">Lyase</keyword>
<keyword evidence="2 3" id="KW-0663">Pyridoxal phosphate</keyword>
<dbReference type="InterPro" id="IPR015421">
    <property type="entry name" value="PyrdxlP-dep_Trfase_major"/>
</dbReference>